<dbReference type="PATRIC" id="fig|1265738.3.peg.533"/>
<keyword evidence="3" id="KW-1185">Reference proteome</keyword>
<protein>
    <submittedName>
        <fullName evidence="2">Putative membrane protein</fullName>
    </submittedName>
</protein>
<dbReference type="Proteomes" id="UP000011991">
    <property type="component" value="Unassembled WGS sequence"/>
</dbReference>
<evidence type="ECO:0000313" key="3">
    <source>
        <dbReference type="Proteomes" id="UP000011991"/>
    </source>
</evidence>
<evidence type="ECO:0000313" key="2">
    <source>
        <dbReference type="EMBL" id="EMI22541.1"/>
    </source>
</evidence>
<keyword evidence="1" id="KW-0472">Membrane</keyword>
<feature type="transmembrane region" description="Helical" evidence="1">
    <location>
        <begin position="46"/>
        <end position="66"/>
    </location>
</feature>
<keyword evidence="1" id="KW-0812">Transmembrane</keyword>
<sequence length="126" mass="13547">MLVAAEFLLLAGAAIAGKEGFAFIKATVFGSLKSYGPPSEVSRRRYTVGLVLFVTPLVFAWASPYFGHHLPGFEQGQLAYAIVGDGLLLISLFVLGGGFWEKLRSLFQYSAHVVLPDKPAEAGTLK</sequence>
<keyword evidence="1" id="KW-1133">Transmembrane helix</keyword>
<proteinExistence type="predicted"/>
<reference evidence="2 3" key="1">
    <citation type="journal article" date="2013" name="Mar. Genomics">
        <title>Expression of sulfatases in Rhodopirellula baltica and the diversity of sulfatases in the genus Rhodopirellula.</title>
        <authorList>
            <person name="Wegner C.E."/>
            <person name="Richter-Heitmann T."/>
            <person name="Klindworth A."/>
            <person name="Klockow C."/>
            <person name="Richter M."/>
            <person name="Achstetter T."/>
            <person name="Glockner F.O."/>
            <person name="Harder J."/>
        </authorList>
    </citation>
    <scope>NUCLEOTIDE SEQUENCE [LARGE SCALE GENOMIC DNA]</scope>
    <source>
        <strain evidence="2 3">SM1</strain>
    </source>
</reference>
<dbReference type="EMBL" id="ANOG01000082">
    <property type="protein sequence ID" value="EMI22541.1"/>
    <property type="molecule type" value="Genomic_DNA"/>
</dbReference>
<organism evidence="2 3">
    <name type="scientific">Rhodopirellula maiorica SM1</name>
    <dbReference type="NCBI Taxonomy" id="1265738"/>
    <lineage>
        <taxon>Bacteria</taxon>
        <taxon>Pseudomonadati</taxon>
        <taxon>Planctomycetota</taxon>
        <taxon>Planctomycetia</taxon>
        <taxon>Pirellulales</taxon>
        <taxon>Pirellulaceae</taxon>
        <taxon>Novipirellula</taxon>
    </lineage>
</organism>
<comment type="caution">
    <text evidence="2">The sequence shown here is derived from an EMBL/GenBank/DDBJ whole genome shotgun (WGS) entry which is preliminary data.</text>
</comment>
<evidence type="ECO:0000256" key="1">
    <source>
        <dbReference type="SAM" id="Phobius"/>
    </source>
</evidence>
<name>M5RTK7_9BACT</name>
<dbReference type="AlphaFoldDB" id="M5RTK7"/>
<accession>M5RTK7</accession>
<feature type="transmembrane region" description="Helical" evidence="1">
    <location>
        <begin position="78"/>
        <end position="100"/>
    </location>
</feature>
<gene>
    <name evidence="2" type="ORF">RMSM_00531</name>
</gene>